<keyword evidence="5 7" id="KW-0067">ATP-binding</keyword>
<keyword evidence="2 7" id="KW-0808">Transferase</keyword>
<feature type="region of interest" description="Disordered" evidence="8">
    <location>
        <begin position="123"/>
        <end position="153"/>
    </location>
</feature>
<evidence type="ECO:0000259" key="9">
    <source>
        <dbReference type="SMART" id="SM00387"/>
    </source>
</evidence>
<reference evidence="10" key="2">
    <citation type="submission" date="2021-04" db="EMBL/GenBank/DDBJ databases">
        <authorList>
            <person name="Gilroy R."/>
        </authorList>
    </citation>
    <scope>NUCLEOTIDE SEQUENCE</scope>
    <source>
        <strain evidence="10">5933</strain>
    </source>
</reference>
<accession>A0A9D2Q4W3</accession>
<evidence type="ECO:0000256" key="8">
    <source>
        <dbReference type="SAM" id="MobiDB-lite"/>
    </source>
</evidence>
<organism evidence="10 11">
    <name type="scientific">Candidatus Ruthenibacterium merdavium</name>
    <dbReference type="NCBI Taxonomy" id="2838752"/>
    <lineage>
        <taxon>Bacteria</taxon>
        <taxon>Bacillati</taxon>
        <taxon>Bacillota</taxon>
        <taxon>Clostridia</taxon>
        <taxon>Eubacteriales</taxon>
        <taxon>Oscillospiraceae</taxon>
        <taxon>Ruthenibacterium</taxon>
    </lineage>
</organism>
<dbReference type="EC" id="2.7.11.1" evidence="7"/>
<dbReference type="HAMAP" id="MF_00637">
    <property type="entry name" value="Anti_sigma_F"/>
    <property type="match status" value="1"/>
</dbReference>
<dbReference type="GO" id="GO:0042174">
    <property type="term" value="P:negative regulation of sporulation resulting in formation of a cellular spore"/>
    <property type="evidence" value="ECO:0007669"/>
    <property type="project" value="InterPro"/>
</dbReference>
<dbReference type="EMBL" id="DWWA01000010">
    <property type="protein sequence ID" value="HJC71522.1"/>
    <property type="molecule type" value="Genomic_DNA"/>
</dbReference>
<evidence type="ECO:0000256" key="2">
    <source>
        <dbReference type="ARBA" id="ARBA00022679"/>
    </source>
</evidence>
<protein>
    <recommendedName>
        <fullName evidence="7">Anti-sigma F factor</fullName>
        <ecNumber evidence="7">2.7.11.1</ecNumber>
    </recommendedName>
    <alternativeName>
        <fullName evidence="7">Stage II sporulation protein AB</fullName>
    </alternativeName>
</protein>
<dbReference type="Gene3D" id="3.30.565.10">
    <property type="entry name" value="Histidine kinase-like ATPase, C-terminal domain"/>
    <property type="match status" value="1"/>
</dbReference>
<dbReference type="InterPro" id="IPR010194">
    <property type="entry name" value="Anti-sigma_F"/>
</dbReference>
<comment type="catalytic activity">
    <reaction evidence="7">
        <text>L-seryl-[protein] + ATP = O-phospho-L-seryl-[protein] + ADP + H(+)</text>
        <dbReference type="Rhea" id="RHEA:17989"/>
        <dbReference type="Rhea" id="RHEA-COMP:9863"/>
        <dbReference type="Rhea" id="RHEA-COMP:11604"/>
        <dbReference type="ChEBI" id="CHEBI:15378"/>
        <dbReference type="ChEBI" id="CHEBI:29999"/>
        <dbReference type="ChEBI" id="CHEBI:30616"/>
        <dbReference type="ChEBI" id="CHEBI:83421"/>
        <dbReference type="ChEBI" id="CHEBI:456216"/>
        <dbReference type="EC" id="2.7.11.1"/>
    </reaction>
</comment>
<dbReference type="GO" id="GO:0004674">
    <property type="term" value="F:protein serine/threonine kinase activity"/>
    <property type="evidence" value="ECO:0007669"/>
    <property type="project" value="UniProtKB-KW"/>
</dbReference>
<sequence>MKALNTVKFQFPSKSVNEGFARSTVAAFAAQLDPTLDEIADLKTAVSEAVTNCIVHGYPDGIGMITITASIYDRNLLRIVVADKGVGIENIQKAMEPMFTTGGPERAGLGFAVMESFTDKMKVSSKPGKGTRVTMTKRMGSRESVSSTREGEV</sequence>
<evidence type="ECO:0000313" key="10">
    <source>
        <dbReference type="EMBL" id="HJC71522.1"/>
    </source>
</evidence>
<dbReference type="Proteomes" id="UP000823918">
    <property type="component" value="Unassembled WGS sequence"/>
</dbReference>
<name>A0A9D2Q4W3_9FIRM</name>
<dbReference type="GO" id="GO:0016989">
    <property type="term" value="F:sigma factor antagonist activity"/>
    <property type="evidence" value="ECO:0007669"/>
    <property type="project" value="InterPro"/>
</dbReference>
<reference evidence="10" key="1">
    <citation type="journal article" date="2021" name="PeerJ">
        <title>Extensive microbial diversity within the chicken gut microbiome revealed by metagenomics and culture.</title>
        <authorList>
            <person name="Gilroy R."/>
            <person name="Ravi A."/>
            <person name="Getino M."/>
            <person name="Pursley I."/>
            <person name="Horton D.L."/>
            <person name="Alikhan N.F."/>
            <person name="Baker D."/>
            <person name="Gharbi K."/>
            <person name="Hall N."/>
            <person name="Watson M."/>
            <person name="Adriaenssens E.M."/>
            <person name="Foster-Nyarko E."/>
            <person name="Jarju S."/>
            <person name="Secka A."/>
            <person name="Antonio M."/>
            <person name="Oren A."/>
            <person name="Chaudhuri R.R."/>
            <person name="La Ragione R."/>
            <person name="Hildebrand F."/>
            <person name="Pallen M.J."/>
        </authorList>
    </citation>
    <scope>NUCLEOTIDE SEQUENCE</scope>
    <source>
        <strain evidence="10">5933</strain>
    </source>
</reference>
<dbReference type="SUPFAM" id="SSF55874">
    <property type="entry name" value="ATPase domain of HSP90 chaperone/DNA topoisomerase II/histidine kinase"/>
    <property type="match status" value="1"/>
</dbReference>
<feature type="domain" description="Histidine kinase/HSP90-like ATPase" evidence="9">
    <location>
        <begin position="37"/>
        <end position="141"/>
    </location>
</feature>
<evidence type="ECO:0000256" key="1">
    <source>
        <dbReference type="ARBA" id="ARBA00022527"/>
    </source>
</evidence>
<comment type="function">
    <text evidence="7">Binds to sigma F and blocks its ability to form an RNA polymerase holoenzyme (E-sigma F). Phosphorylates SpoIIAA on a serine residue. This phosphorylation may enable SpoIIAA to act as an anti-anti-sigma factor that counteracts SpoIIAB and thus releases sigma F from inhibition.</text>
</comment>
<feature type="compositionally biased region" description="Polar residues" evidence="8">
    <location>
        <begin position="143"/>
        <end position="153"/>
    </location>
</feature>
<gene>
    <name evidence="7 10" type="primary">spoIIAB</name>
    <name evidence="10" type="ORF">H9698_01845</name>
</gene>
<dbReference type="InterPro" id="IPR003594">
    <property type="entry name" value="HATPase_dom"/>
</dbReference>
<evidence type="ECO:0000256" key="7">
    <source>
        <dbReference type="HAMAP-Rule" id="MF_00637"/>
    </source>
</evidence>
<dbReference type="PANTHER" id="PTHR35526:SF3">
    <property type="entry name" value="ANTI-SIGMA-F FACTOR RSBW"/>
    <property type="match status" value="1"/>
</dbReference>
<dbReference type="Pfam" id="PF13581">
    <property type="entry name" value="HATPase_c_2"/>
    <property type="match status" value="1"/>
</dbReference>
<evidence type="ECO:0000256" key="6">
    <source>
        <dbReference type="ARBA" id="ARBA00022969"/>
    </source>
</evidence>
<dbReference type="AlphaFoldDB" id="A0A9D2Q4W3"/>
<proteinExistence type="inferred from homology"/>
<dbReference type="SMART" id="SM00387">
    <property type="entry name" value="HATPase_c"/>
    <property type="match status" value="1"/>
</dbReference>
<dbReference type="GO" id="GO:0030435">
    <property type="term" value="P:sporulation resulting in formation of a cellular spore"/>
    <property type="evidence" value="ECO:0007669"/>
    <property type="project" value="UniProtKB-KW"/>
</dbReference>
<dbReference type="PANTHER" id="PTHR35526">
    <property type="entry name" value="ANTI-SIGMA-F FACTOR RSBW-RELATED"/>
    <property type="match status" value="1"/>
</dbReference>
<keyword evidence="3 7" id="KW-0547">Nucleotide-binding</keyword>
<evidence type="ECO:0000256" key="5">
    <source>
        <dbReference type="ARBA" id="ARBA00022840"/>
    </source>
</evidence>
<keyword evidence="4 7" id="KW-0418">Kinase</keyword>
<keyword evidence="6 7" id="KW-0749">Sporulation</keyword>
<comment type="catalytic activity">
    <reaction evidence="7">
        <text>L-threonyl-[protein] + ATP = O-phospho-L-threonyl-[protein] + ADP + H(+)</text>
        <dbReference type="Rhea" id="RHEA:46608"/>
        <dbReference type="Rhea" id="RHEA-COMP:11060"/>
        <dbReference type="Rhea" id="RHEA-COMP:11605"/>
        <dbReference type="ChEBI" id="CHEBI:15378"/>
        <dbReference type="ChEBI" id="CHEBI:30013"/>
        <dbReference type="ChEBI" id="CHEBI:30616"/>
        <dbReference type="ChEBI" id="CHEBI:61977"/>
        <dbReference type="ChEBI" id="CHEBI:456216"/>
        <dbReference type="EC" id="2.7.11.1"/>
    </reaction>
</comment>
<dbReference type="NCBIfam" id="TIGR01925">
    <property type="entry name" value="spIIAB"/>
    <property type="match status" value="1"/>
</dbReference>
<dbReference type="InterPro" id="IPR036890">
    <property type="entry name" value="HATPase_C_sf"/>
</dbReference>
<evidence type="ECO:0000256" key="3">
    <source>
        <dbReference type="ARBA" id="ARBA00022741"/>
    </source>
</evidence>
<evidence type="ECO:0000313" key="11">
    <source>
        <dbReference type="Proteomes" id="UP000823918"/>
    </source>
</evidence>
<keyword evidence="1 7" id="KW-0723">Serine/threonine-protein kinase</keyword>
<comment type="caution">
    <text evidence="10">The sequence shown here is derived from an EMBL/GenBank/DDBJ whole genome shotgun (WGS) entry which is preliminary data.</text>
</comment>
<dbReference type="GO" id="GO:0005524">
    <property type="term" value="F:ATP binding"/>
    <property type="evidence" value="ECO:0007669"/>
    <property type="project" value="UniProtKB-KW"/>
</dbReference>
<evidence type="ECO:0000256" key="4">
    <source>
        <dbReference type="ARBA" id="ARBA00022777"/>
    </source>
</evidence>
<dbReference type="GO" id="GO:0030436">
    <property type="term" value="P:asexual sporulation"/>
    <property type="evidence" value="ECO:0007669"/>
    <property type="project" value="UniProtKB-UniRule"/>
</dbReference>
<dbReference type="InterPro" id="IPR050267">
    <property type="entry name" value="Anti-sigma-factor_SerPK"/>
</dbReference>
<comment type="similarity">
    <text evidence="7">Belongs to the anti-sigma-factor family.</text>
</comment>